<dbReference type="InterPro" id="IPR015231">
    <property type="entry name" value="DUF1934"/>
</dbReference>
<organism evidence="1 2">
    <name type="scientific">Paenibacillus paeoniae</name>
    <dbReference type="NCBI Taxonomy" id="2292705"/>
    <lineage>
        <taxon>Bacteria</taxon>
        <taxon>Bacillati</taxon>
        <taxon>Bacillota</taxon>
        <taxon>Bacilli</taxon>
        <taxon>Bacillales</taxon>
        <taxon>Paenibacillaceae</taxon>
        <taxon>Paenibacillus</taxon>
    </lineage>
</organism>
<accession>A0A371P6Z8</accession>
<dbReference type="EMBL" id="QUBQ01000004">
    <property type="protein sequence ID" value="REK71712.1"/>
    <property type="molecule type" value="Genomic_DNA"/>
</dbReference>
<evidence type="ECO:0000313" key="1">
    <source>
        <dbReference type="EMBL" id="REK71712.1"/>
    </source>
</evidence>
<reference evidence="1 2" key="1">
    <citation type="submission" date="2018-08" db="EMBL/GenBank/DDBJ databases">
        <title>Paenibacillus sp. M4BSY-1, whole genome shotgun sequence.</title>
        <authorList>
            <person name="Tuo L."/>
        </authorList>
    </citation>
    <scope>NUCLEOTIDE SEQUENCE [LARGE SCALE GENOMIC DNA]</scope>
    <source>
        <strain evidence="1 2">M4BSY-1</strain>
    </source>
</reference>
<evidence type="ECO:0000313" key="2">
    <source>
        <dbReference type="Proteomes" id="UP000261905"/>
    </source>
</evidence>
<dbReference type="Gene3D" id="2.40.128.20">
    <property type="match status" value="1"/>
</dbReference>
<dbReference type="SUPFAM" id="SSF50814">
    <property type="entry name" value="Lipocalins"/>
    <property type="match status" value="1"/>
</dbReference>
<dbReference type="RefSeq" id="WP_116047893.1">
    <property type="nucleotide sequence ID" value="NZ_QUBQ01000004.1"/>
</dbReference>
<sequence>MRDSGKAIILLESKADGEKGTHRYKGEWFRKEKSLFIRYAEDEATRALIRYSPGELSLKRSGAVQSDQLFVSGQSRIGRYQSAVTIFELETRTKSLTLHAKATQDQPGALLPTAPPFTLEWRYDLYVSEQLSGRFHIRLHIQEDHES</sequence>
<name>A0A371P6Z8_9BACL</name>
<dbReference type="InterPro" id="IPR012674">
    <property type="entry name" value="Calycin"/>
</dbReference>
<dbReference type="Proteomes" id="UP000261905">
    <property type="component" value="Unassembled WGS sequence"/>
</dbReference>
<dbReference type="OrthoDB" id="2641675at2"/>
<protein>
    <submittedName>
        <fullName evidence="1">DUF1934 domain-containing protein</fullName>
    </submittedName>
</protein>
<dbReference type="AlphaFoldDB" id="A0A371P6Z8"/>
<dbReference type="Pfam" id="PF09148">
    <property type="entry name" value="DUF1934"/>
    <property type="match status" value="1"/>
</dbReference>
<keyword evidence="2" id="KW-1185">Reference proteome</keyword>
<comment type="caution">
    <text evidence="1">The sequence shown here is derived from an EMBL/GenBank/DDBJ whole genome shotgun (WGS) entry which is preliminary data.</text>
</comment>
<proteinExistence type="predicted"/>
<gene>
    <name evidence="1" type="ORF">DX130_18480</name>
</gene>